<name>A0ABP4H620_9ACTN</name>
<comment type="caution">
    <text evidence="2">The sequence shown here is derived from an EMBL/GenBank/DDBJ whole genome shotgun (WGS) entry which is preliminary data.</text>
</comment>
<keyword evidence="3" id="KW-1185">Reference proteome</keyword>
<organism evidence="2 3">
    <name type="scientific">Streptomyces javensis</name>
    <dbReference type="NCBI Taxonomy" id="114698"/>
    <lineage>
        <taxon>Bacteria</taxon>
        <taxon>Bacillati</taxon>
        <taxon>Actinomycetota</taxon>
        <taxon>Actinomycetes</taxon>
        <taxon>Kitasatosporales</taxon>
        <taxon>Streptomycetaceae</taxon>
        <taxon>Streptomyces</taxon>
        <taxon>Streptomyces violaceusniger group</taxon>
    </lineage>
</organism>
<dbReference type="Gene3D" id="2.60.120.200">
    <property type="match status" value="1"/>
</dbReference>
<protein>
    <recommendedName>
        <fullName evidence="1">F5/8 type C domain-containing protein</fullName>
    </recommendedName>
</protein>
<gene>
    <name evidence="2" type="ORF">GCM10009579_04290</name>
</gene>
<sequence length="65" mass="6650">MKLTRDGTTYTAYSSKDGETWSRVGTAEVPSAAGPGDAGMVASAANVNYPGEGIEAVFSKFSVTS</sequence>
<dbReference type="Proteomes" id="UP001500282">
    <property type="component" value="Unassembled WGS sequence"/>
</dbReference>
<dbReference type="EMBL" id="BAAAIH010000001">
    <property type="protein sequence ID" value="GAA1249704.1"/>
    <property type="molecule type" value="Genomic_DNA"/>
</dbReference>
<evidence type="ECO:0000259" key="1">
    <source>
        <dbReference type="PROSITE" id="PS50022"/>
    </source>
</evidence>
<accession>A0ABP4H620</accession>
<evidence type="ECO:0000313" key="3">
    <source>
        <dbReference type="Proteomes" id="UP001500282"/>
    </source>
</evidence>
<dbReference type="InterPro" id="IPR000421">
    <property type="entry name" value="FA58C"/>
</dbReference>
<reference evidence="3" key="1">
    <citation type="journal article" date="2019" name="Int. J. Syst. Evol. Microbiol.">
        <title>The Global Catalogue of Microorganisms (GCM) 10K type strain sequencing project: providing services to taxonomists for standard genome sequencing and annotation.</title>
        <authorList>
            <consortium name="The Broad Institute Genomics Platform"/>
            <consortium name="The Broad Institute Genome Sequencing Center for Infectious Disease"/>
            <person name="Wu L."/>
            <person name="Ma J."/>
        </authorList>
    </citation>
    <scope>NUCLEOTIDE SEQUENCE [LARGE SCALE GENOMIC DNA]</scope>
    <source>
        <strain evidence="3">JCM 11448</strain>
    </source>
</reference>
<proteinExistence type="predicted"/>
<evidence type="ECO:0000313" key="2">
    <source>
        <dbReference type="EMBL" id="GAA1249704.1"/>
    </source>
</evidence>
<dbReference type="PROSITE" id="PS50022">
    <property type="entry name" value="FA58C_3"/>
    <property type="match status" value="1"/>
</dbReference>
<feature type="domain" description="F5/8 type C" evidence="1">
    <location>
        <begin position="1"/>
        <end position="65"/>
    </location>
</feature>